<feature type="domain" description="DSBA-like thioredoxin" evidence="1">
    <location>
        <begin position="17"/>
        <end position="208"/>
    </location>
</feature>
<dbReference type="RefSeq" id="WP_070072012.1">
    <property type="nucleotide sequence ID" value="NZ_CP017448.1"/>
</dbReference>
<dbReference type="SUPFAM" id="SSF52833">
    <property type="entry name" value="Thioredoxin-like"/>
    <property type="match status" value="1"/>
</dbReference>
<evidence type="ECO:0000313" key="3">
    <source>
        <dbReference type="Proteomes" id="UP000095342"/>
    </source>
</evidence>
<dbReference type="InterPro" id="IPR036249">
    <property type="entry name" value="Thioredoxin-like_sf"/>
</dbReference>
<gene>
    <name evidence="2" type="ORF">BJI67_04460</name>
</gene>
<dbReference type="InterPro" id="IPR001853">
    <property type="entry name" value="DSBA-like_thioredoxin_dom"/>
</dbReference>
<dbReference type="Gene3D" id="3.40.30.10">
    <property type="entry name" value="Glutaredoxin"/>
    <property type="match status" value="1"/>
</dbReference>
<reference evidence="2 3" key="1">
    <citation type="submission" date="2016-09" db="EMBL/GenBank/DDBJ databases">
        <title>Acidihalobacter prosperus V6 (DSM14174).</title>
        <authorList>
            <person name="Khaleque H.N."/>
            <person name="Ramsay J.P."/>
            <person name="Murphy R.J.T."/>
            <person name="Kaksonen A.H."/>
            <person name="Boxall N.J."/>
            <person name="Watkin E.L.J."/>
        </authorList>
    </citation>
    <scope>NUCLEOTIDE SEQUENCE [LARGE SCALE GENOMIC DNA]</scope>
    <source>
        <strain evidence="2 3">V6</strain>
    </source>
</reference>
<dbReference type="KEGG" id="aaeo:BJI67_04460"/>
<name>A0A1D8K656_9GAMM</name>
<evidence type="ECO:0000259" key="1">
    <source>
        <dbReference type="Pfam" id="PF01323"/>
    </source>
</evidence>
<dbReference type="PANTHER" id="PTHR13887">
    <property type="entry name" value="GLUTATHIONE S-TRANSFERASE KAPPA"/>
    <property type="match status" value="1"/>
</dbReference>
<accession>A0A1D8K656</accession>
<evidence type="ECO:0000313" key="2">
    <source>
        <dbReference type="EMBL" id="AOV16420.1"/>
    </source>
</evidence>
<dbReference type="PANTHER" id="PTHR13887:SF41">
    <property type="entry name" value="THIOREDOXIN SUPERFAMILY PROTEIN"/>
    <property type="match status" value="1"/>
</dbReference>
<dbReference type="EMBL" id="CP017448">
    <property type="protein sequence ID" value="AOV16420.1"/>
    <property type="molecule type" value="Genomic_DNA"/>
</dbReference>
<keyword evidence="3" id="KW-1185">Reference proteome</keyword>
<dbReference type="Pfam" id="PF01323">
    <property type="entry name" value="DSBA"/>
    <property type="match status" value="1"/>
</dbReference>
<dbReference type="AlphaFoldDB" id="A0A1D8K656"/>
<sequence length="215" mass="23967">MDDTPNSGEDAARPLVQVSVFLDYVCPFCHIGSARLLRLGEHYDLRVNWMFIELRPETPPEGQALDTLPYSEAEFELMNRNLGELAAEEGLALTADRRLANSHRALLLAEAAKSLGRDPFYRLHRSLFDANFATARNIGDESVLRDIVAACGLPESLPDQAWSDPSLEERLARYRQIAARNSISSVPTYVFGERRLSGVQPFEAFEDAARAISSI</sequence>
<dbReference type="Proteomes" id="UP000095342">
    <property type="component" value="Chromosome"/>
</dbReference>
<protein>
    <recommendedName>
        <fullName evidence="1">DSBA-like thioredoxin domain-containing protein</fullName>
    </recommendedName>
</protein>
<organism evidence="2 3">
    <name type="scientific">Acidihalobacter aeolianus</name>
    <dbReference type="NCBI Taxonomy" id="2792603"/>
    <lineage>
        <taxon>Bacteria</taxon>
        <taxon>Pseudomonadati</taxon>
        <taxon>Pseudomonadota</taxon>
        <taxon>Gammaproteobacteria</taxon>
        <taxon>Chromatiales</taxon>
        <taxon>Ectothiorhodospiraceae</taxon>
        <taxon>Acidihalobacter</taxon>
    </lineage>
</organism>
<dbReference type="GO" id="GO:0016491">
    <property type="term" value="F:oxidoreductase activity"/>
    <property type="evidence" value="ECO:0007669"/>
    <property type="project" value="InterPro"/>
</dbReference>
<proteinExistence type="predicted"/>